<evidence type="ECO:0000313" key="3">
    <source>
        <dbReference type="EMBL" id="EGV27588.1"/>
    </source>
</evidence>
<dbReference type="Pfam" id="PF07603">
    <property type="entry name" value="Lcl_C"/>
    <property type="match status" value="1"/>
</dbReference>
<dbReference type="OrthoDB" id="9815730at2"/>
<dbReference type="eggNOG" id="COG5492">
    <property type="taxonomic scope" value="Bacteria"/>
</dbReference>
<dbReference type="InterPro" id="IPR025282">
    <property type="entry name" value="DUF4214"/>
</dbReference>
<dbReference type="eggNOG" id="COG2931">
    <property type="taxonomic scope" value="Bacteria"/>
</dbReference>
<proteinExistence type="predicted"/>
<dbReference type="EMBL" id="AFWT01000083">
    <property type="protein sequence ID" value="EGV27588.1"/>
    <property type="molecule type" value="Genomic_DNA"/>
</dbReference>
<gene>
    <name evidence="3" type="ORF">ThidrDRAFT_4599</name>
</gene>
<dbReference type="STRING" id="765913.ThidrDRAFT_4599"/>
<accession>G2E8I5</accession>
<dbReference type="Proteomes" id="UP000004200">
    <property type="component" value="Unassembled WGS sequence"/>
</dbReference>
<sequence length="470" mass="51478">MSLDPRLAARPLSQSTNRFSYFFITLFGLLTISVTQPLAAERDTSWQVAEIYIATMGYAPDSEGLDYWVNNIETLSQWTQTTVAQSFFDQPLVQAEYPSSLGYGPLIEALYQNIFDRAPDSEGYAYWLSELEAGRVQRNQMIVALIEGGWANSNAEEDMARFGNRVKVALAFADYQREHAILYSLLSTEEQTALRQAGSDVLDGVGSSAEDVDTRIGRIAELLASLLPADIYPLNDTGTELCVDGGSYFLDCPVVDYPGQDAESGRDVTHNNPDDGYAGFSFTKLDDSGNDLSADATDWSCVRDNVTGLIWEVKTKDGGLHDRDDLYVWYNTDSATNGGYEGYANSGGTFCFGRVIGSTPDAYCNTEAFVARVNAEGLCGASDWRLPTVDDLLSIVNNDQAANEWAFPAIDTDYFPNTRAVAHDYWSSTPTSSASGDSYTAWSVDFYSGSAGDNTMKYGAQSVRLVRDGN</sequence>
<dbReference type="AlphaFoldDB" id="G2E8I5"/>
<dbReference type="Pfam" id="PF13946">
    <property type="entry name" value="DUF4214"/>
    <property type="match status" value="1"/>
</dbReference>
<keyword evidence="4" id="KW-1185">Reference proteome</keyword>
<evidence type="ECO:0000259" key="2">
    <source>
        <dbReference type="Pfam" id="PF13946"/>
    </source>
</evidence>
<dbReference type="RefSeq" id="WP_007043310.1">
    <property type="nucleotide sequence ID" value="NZ_AFWT01000083.1"/>
</dbReference>
<evidence type="ECO:0000313" key="4">
    <source>
        <dbReference type="Proteomes" id="UP000004200"/>
    </source>
</evidence>
<feature type="domain" description="DUF4214" evidence="2">
    <location>
        <begin position="84"/>
        <end position="147"/>
    </location>
</feature>
<feature type="domain" description="Lcl C-terminal" evidence="1">
    <location>
        <begin position="301"/>
        <end position="467"/>
    </location>
</feature>
<reference evidence="3 4" key="1">
    <citation type="submission" date="2011-06" db="EMBL/GenBank/DDBJ databases">
        <title>The draft genome of Thiorhodococcus drewsii AZ1.</title>
        <authorList>
            <consortium name="US DOE Joint Genome Institute (JGI-PGF)"/>
            <person name="Lucas S."/>
            <person name="Han J."/>
            <person name="Lapidus A."/>
            <person name="Cheng J.-F."/>
            <person name="Goodwin L."/>
            <person name="Pitluck S."/>
            <person name="Peters L."/>
            <person name="Land M.L."/>
            <person name="Hauser L."/>
            <person name="Vogl K."/>
            <person name="Liu Z."/>
            <person name="Imhoff J."/>
            <person name="Thiel V."/>
            <person name="Frigaard N.-U."/>
            <person name="Bryant D.A."/>
            <person name="Woyke T.J."/>
        </authorList>
    </citation>
    <scope>NUCLEOTIDE SEQUENCE [LARGE SCALE GENOMIC DNA]</scope>
    <source>
        <strain evidence="3 4">AZ1</strain>
    </source>
</reference>
<comment type="caution">
    <text evidence="3">The sequence shown here is derived from an EMBL/GenBank/DDBJ whole genome shotgun (WGS) entry which is preliminary data.</text>
</comment>
<name>G2E8I5_9GAMM</name>
<protein>
    <submittedName>
        <fullName evidence="3">Uncharacterized protein</fullName>
    </submittedName>
</protein>
<dbReference type="PATRIC" id="fig|765913.3.peg.4655"/>
<dbReference type="InterPro" id="IPR011460">
    <property type="entry name" value="Lcl_C"/>
</dbReference>
<organism evidence="3 4">
    <name type="scientific">Thiorhodococcus drewsii AZ1</name>
    <dbReference type="NCBI Taxonomy" id="765913"/>
    <lineage>
        <taxon>Bacteria</taxon>
        <taxon>Pseudomonadati</taxon>
        <taxon>Pseudomonadota</taxon>
        <taxon>Gammaproteobacteria</taxon>
        <taxon>Chromatiales</taxon>
        <taxon>Chromatiaceae</taxon>
        <taxon>Thiorhodococcus</taxon>
    </lineage>
</organism>
<evidence type="ECO:0000259" key="1">
    <source>
        <dbReference type="Pfam" id="PF07603"/>
    </source>
</evidence>